<name>A0AAV1LZ51_9NEOP</name>
<accession>A0AAV1LZ51</accession>
<evidence type="ECO:0000256" key="1">
    <source>
        <dbReference type="SAM" id="MobiDB-lite"/>
    </source>
</evidence>
<feature type="region of interest" description="Disordered" evidence="1">
    <location>
        <begin position="56"/>
        <end position="77"/>
    </location>
</feature>
<organism evidence="2 3">
    <name type="scientific">Parnassius mnemosyne</name>
    <name type="common">clouded apollo</name>
    <dbReference type="NCBI Taxonomy" id="213953"/>
    <lineage>
        <taxon>Eukaryota</taxon>
        <taxon>Metazoa</taxon>
        <taxon>Ecdysozoa</taxon>
        <taxon>Arthropoda</taxon>
        <taxon>Hexapoda</taxon>
        <taxon>Insecta</taxon>
        <taxon>Pterygota</taxon>
        <taxon>Neoptera</taxon>
        <taxon>Endopterygota</taxon>
        <taxon>Lepidoptera</taxon>
        <taxon>Glossata</taxon>
        <taxon>Ditrysia</taxon>
        <taxon>Papilionoidea</taxon>
        <taxon>Papilionidae</taxon>
        <taxon>Parnassiinae</taxon>
        <taxon>Parnassini</taxon>
        <taxon>Parnassius</taxon>
        <taxon>Driopa</taxon>
    </lineage>
</organism>
<protein>
    <submittedName>
        <fullName evidence="2">Uncharacterized protein</fullName>
    </submittedName>
</protein>
<comment type="caution">
    <text evidence="2">The sequence shown here is derived from an EMBL/GenBank/DDBJ whole genome shotgun (WGS) entry which is preliminary data.</text>
</comment>
<proteinExistence type="predicted"/>
<dbReference type="Proteomes" id="UP001314205">
    <property type="component" value="Unassembled WGS sequence"/>
</dbReference>
<dbReference type="EMBL" id="CAVLGL010000126">
    <property type="protein sequence ID" value="CAK1600716.1"/>
    <property type="molecule type" value="Genomic_DNA"/>
</dbReference>
<keyword evidence="3" id="KW-1185">Reference proteome</keyword>
<sequence length="77" mass="9064">MKVLKVHRVKFYISEILFKFETGWLLDEDLLQDLIEDWCRSDLEIFEEELEPPVRVPRLLDGDPVQETPSDKGSDSD</sequence>
<reference evidence="2 3" key="1">
    <citation type="submission" date="2023-11" db="EMBL/GenBank/DDBJ databases">
        <authorList>
            <person name="Hedman E."/>
            <person name="Englund M."/>
            <person name="Stromberg M."/>
            <person name="Nyberg Akerstrom W."/>
            <person name="Nylinder S."/>
            <person name="Jareborg N."/>
            <person name="Kallberg Y."/>
            <person name="Kronander E."/>
        </authorList>
    </citation>
    <scope>NUCLEOTIDE SEQUENCE [LARGE SCALE GENOMIC DNA]</scope>
</reference>
<dbReference type="AlphaFoldDB" id="A0AAV1LZ51"/>
<evidence type="ECO:0000313" key="2">
    <source>
        <dbReference type="EMBL" id="CAK1600716.1"/>
    </source>
</evidence>
<gene>
    <name evidence="2" type="ORF">PARMNEM_LOCUS19435</name>
</gene>
<evidence type="ECO:0000313" key="3">
    <source>
        <dbReference type="Proteomes" id="UP001314205"/>
    </source>
</evidence>